<dbReference type="OrthoDB" id="9989112at2759"/>
<dbReference type="AlphaFoldDB" id="A0A5A7R7Y5"/>
<sequence length="125" mass="13720">MKSSKQFHKLHSNKSNSSTVEQNFELPLLAGGIPNLSLDDLIIDADAARSEFNAYGGLGLEAELIPSKSGQQIGFADAGVADQDQLEEIIVVVVRPVSARHLQSALYLTQISRELLFFIFEFLTK</sequence>
<evidence type="ECO:0000313" key="2">
    <source>
        <dbReference type="Proteomes" id="UP000325081"/>
    </source>
</evidence>
<organism evidence="1 2">
    <name type="scientific">Striga asiatica</name>
    <name type="common">Asiatic witchweed</name>
    <name type="synonym">Buchnera asiatica</name>
    <dbReference type="NCBI Taxonomy" id="4170"/>
    <lineage>
        <taxon>Eukaryota</taxon>
        <taxon>Viridiplantae</taxon>
        <taxon>Streptophyta</taxon>
        <taxon>Embryophyta</taxon>
        <taxon>Tracheophyta</taxon>
        <taxon>Spermatophyta</taxon>
        <taxon>Magnoliopsida</taxon>
        <taxon>eudicotyledons</taxon>
        <taxon>Gunneridae</taxon>
        <taxon>Pentapetalae</taxon>
        <taxon>asterids</taxon>
        <taxon>lamiids</taxon>
        <taxon>Lamiales</taxon>
        <taxon>Orobanchaceae</taxon>
        <taxon>Buchnereae</taxon>
        <taxon>Striga</taxon>
    </lineage>
</organism>
<comment type="caution">
    <text evidence="1">The sequence shown here is derived from an EMBL/GenBank/DDBJ whole genome shotgun (WGS) entry which is preliminary data.</text>
</comment>
<keyword evidence="2" id="KW-1185">Reference proteome</keyword>
<evidence type="ECO:0000313" key="1">
    <source>
        <dbReference type="EMBL" id="GER53825.1"/>
    </source>
</evidence>
<reference evidence="2" key="1">
    <citation type="journal article" date="2019" name="Curr. Biol.">
        <title>Genome Sequence of Striga asiatica Provides Insight into the Evolution of Plant Parasitism.</title>
        <authorList>
            <person name="Yoshida S."/>
            <person name="Kim S."/>
            <person name="Wafula E.K."/>
            <person name="Tanskanen J."/>
            <person name="Kim Y.M."/>
            <person name="Honaas L."/>
            <person name="Yang Z."/>
            <person name="Spallek T."/>
            <person name="Conn C.E."/>
            <person name="Ichihashi Y."/>
            <person name="Cheong K."/>
            <person name="Cui S."/>
            <person name="Der J.P."/>
            <person name="Gundlach H."/>
            <person name="Jiao Y."/>
            <person name="Hori C."/>
            <person name="Ishida J.K."/>
            <person name="Kasahara H."/>
            <person name="Kiba T."/>
            <person name="Kim M.S."/>
            <person name="Koo N."/>
            <person name="Laohavisit A."/>
            <person name="Lee Y.H."/>
            <person name="Lumba S."/>
            <person name="McCourt P."/>
            <person name="Mortimer J.C."/>
            <person name="Mutuku J.M."/>
            <person name="Nomura T."/>
            <person name="Sasaki-Sekimoto Y."/>
            <person name="Seto Y."/>
            <person name="Wang Y."/>
            <person name="Wakatake T."/>
            <person name="Sakakibara H."/>
            <person name="Demura T."/>
            <person name="Yamaguchi S."/>
            <person name="Yoneyama K."/>
            <person name="Manabe R.I."/>
            <person name="Nelson D.C."/>
            <person name="Schulman A.H."/>
            <person name="Timko M.P."/>
            <person name="dePamphilis C.W."/>
            <person name="Choi D."/>
            <person name="Shirasu K."/>
        </authorList>
    </citation>
    <scope>NUCLEOTIDE SEQUENCE [LARGE SCALE GENOMIC DNA]</scope>
    <source>
        <strain evidence="2">cv. UVA1</strain>
    </source>
</reference>
<keyword evidence="1" id="KW-0067">ATP-binding</keyword>
<keyword evidence="1" id="KW-0547">Nucleotide-binding</keyword>
<proteinExistence type="predicted"/>
<dbReference type="EMBL" id="BKCP01010848">
    <property type="protein sequence ID" value="GER53825.1"/>
    <property type="molecule type" value="Genomic_DNA"/>
</dbReference>
<gene>
    <name evidence="1" type="ORF">STAS_31386</name>
</gene>
<name>A0A5A7R7Y5_STRAF</name>
<protein>
    <submittedName>
        <fullName evidence="1">Methionine import ATP-binding protein MetN 1</fullName>
    </submittedName>
</protein>
<dbReference type="Proteomes" id="UP000325081">
    <property type="component" value="Unassembled WGS sequence"/>
</dbReference>
<dbReference type="GO" id="GO:0005524">
    <property type="term" value="F:ATP binding"/>
    <property type="evidence" value="ECO:0007669"/>
    <property type="project" value="UniProtKB-KW"/>
</dbReference>
<accession>A0A5A7R7Y5</accession>